<proteinExistence type="predicted"/>
<feature type="domain" description="Chromo" evidence="3">
    <location>
        <begin position="103"/>
        <end position="150"/>
    </location>
</feature>
<dbReference type="Proteomes" id="UP000005240">
    <property type="component" value="Unassembled WGS sequence"/>
</dbReference>
<dbReference type="GO" id="GO:0005634">
    <property type="term" value="C:nucleus"/>
    <property type="evidence" value="ECO:0007669"/>
    <property type="project" value="UniProtKB-SubCell"/>
</dbReference>
<evidence type="ECO:0000313" key="4">
    <source>
        <dbReference type="EMBL" id="OAV99716.1"/>
    </source>
</evidence>
<dbReference type="InterPro" id="IPR016197">
    <property type="entry name" value="Chromo-like_dom_sf"/>
</dbReference>
<comment type="subcellular location">
    <subcellularLocation>
        <location evidence="1">Nucleus</location>
    </subcellularLocation>
</comment>
<dbReference type="InterPro" id="IPR017984">
    <property type="entry name" value="Chromo_dom_subgr"/>
</dbReference>
<evidence type="ECO:0000256" key="2">
    <source>
        <dbReference type="ARBA" id="ARBA00023242"/>
    </source>
</evidence>
<organism evidence="4">
    <name type="scientific">Puccinia triticina (isolate 1-1 / race 1 (BBBD))</name>
    <name type="common">Brown leaf rust fungus</name>
    <dbReference type="NCBI Taxonomy" id="630390"/>
    <lineage>
        <taxon>Eukaryota</taxon>
        <taxon>Fungi</taxon>
        <taxon>Dikarya</taxon>
        <taxon>Basidiomycota</taxon>
        <taxon>Pucciniomycotina</taxon>
        <taxon>Pucciniomycetes</taxon>
        <taxon>Pucciniales</taxon>
        <taxon>Pucciniaceae</taxon>
        <taxon>Puccinia</taxon>
    </lineage>
</organism>
<dbReference type="InterPro" id="IPR056924">
    <property type="entry name" value="SH3_Tf2-1"/>
</dbReference>
<dbReference type="OrthoDB" id="2630497at2759"/>
<name>A0A180H3Z2_PUCT1</name>
<dbReference type="VEuPathDB" id="FungiDB:PTTG_25266"/>
<dbReference type="Pfam" id="PF24626">
    <property type="entry name" value="SH3_Tf2-1"/>
    <property type="match status" value="1"/>
</dbReference>
<dbReference type="PRINTS" id="PR00504">
    <property type="entry name" value="CHROMODOMAIN"/>
</dbReference>
<evidence type="ECO:0000313" key="5">
    <source>
        <dbReference type="EnsemblFungi" id="PTTG_25266-t43_1-p1"/>
    </source>
</evidence>
<evidence type="ECO:0000313" key="6">
    <source>
        <dbReference type="Proteomes" id="UP000005240"/>
    </source>
</evidence>
<dbReference type="CDD" id="cd00024">
    <property type="entry name" value="CD_CSD"/>
    <property type="match status" value="1"/>
</dbReference>
<dbReference type="Pfam" id="PF00385">
    <property type="entry name" value="Chromo"/>
    <property type="match status" value="1"/>
</dbReference>
<gene>
    <name evidence="4" type="ORF">PTTG_25266</name>
</gene>
<dbReference type="EMBL" id="ADAS02000002">
    <property type="protein sequence ID" value="OAV99716.1"/>
    <property type="molecule type" value="Genomic_DNA"/>
</dbReference>
<dbReference type="SMART" id="SM00298">
    <property type="entry name" value="CHROMO"/>
    <property type="match status" value="1"/>
</dbReference>
<keyword evidence="2" id="KW-0539">Nucleus</keyword>
<dbReference type="AlphaFoldDB" id="A0A180H3Z2"/>
<evidence type="ECO:0000259" key="3">
    <source>
        <dbReference type="PROSITE" id="PS50013"/>
    </source>
</evidence>
<dbReference type="PANTHER" id="PTHR22812">
    <property type="entry name" value="CHROMOBOX PROTEIN"/>
    <property type="match status" value="1"/>
</dbReference>
<dbReference type="EnsemblFungi" id="PTTG_25266-t43_1">
    <property type="protein sequence ID" value="PTTG_25266-t43_1-p1"/>
    <property type="gene ID" value="PTTG_25266"/>
</dbReference>
<dbReference type="InterPro" id="IPR051219">
    <property type="entry name" value="Heterochromatin_chromo-domain"/>
</dbReference>
<dbReference type="Gene3D" id="2.40.50.40">
    <property type="match status" value="1"/>
</dbReference>
<dbReference type="InterPro" id="IPR000953">
    <property type="entry name" value="Chromo/chromo_shadow_dom"/>
</dbReference>
<evidence type="ECO:0000256" key="1">
    <source>
        <dbReference type="ARBA" id="ARBA00004123"/>
    </source>
</evidence>
<reference evidence="4" key="1">
    <citation type="submission" date="2009-11" db="EMBL/GenBank/DDBJ databases">
        <authorList>
            <consortium name="The Broad Institute Genome Sequencing Platform"/>
            <person name="Ward D."/>
            <person name="Feldgarden M."/>
            <person name="Earl A."/>
            <person name="Young S.K."/>
            <person name="Zeng Q."/>
            <person name="Koehrsen M."/>
            <person name="Alvarado L."/>
            <person name="Berlin A."/>
            <person name="Bochicchio J."/>
            <person name="Borenstein D."/>
            <person name="Chapman S.B."/>
            <person name="Chen Z."/>
            <person name="Engels R."/>
            <person name="Freedman E."/>
            <person name="Gellesch M."/>
            <person name="Goldberg J."/>
            <person name="Griggs A."/>
            <person name="Gujja S."/>
            <person name="Heilman E."/>
            <person name="Heiman D."/>
            <person name="Hepburn T."/>
            <person name="Howarth C."/>
            <person name="Jen D."/>
            <person name="Larson L."/>
            <person name="Lewis B."/>
            <person name="Mehta T."/>
            <person name="Park D."/>
            <person name="Pearson M."/>
            <person name="Roberts A."/>
            <person name="Saif S."/>
            <person name="Shea T."/>
            <person name="Shenoy N."/>
            <person name="Sisk P."/>
            <person name="Stolte C."/>
            <person name="Sykes S."/>
            <person name="Thomson T."/>
            <person name="Walk T."/>
            <person name="White J."/>
            <person name="Yandava C."/>
            <person name="Izard J."/>
            <person name="Baranova O.V."/>
            <person name="Blanton J.M."/>
            <person name="Tanner A.C."/>
            <person name="Dewhirst F.E."/>
            <person name="Haas B."/>
            <person name="Nusbaum C."/>
            <person name="Birren B."/>
        </authorList>
    </citation>
    <scope>NUCLEOTIDE SEQUENCE [LARGE SCALE GENOMIC DNA]</scope>
    <source>
        <strain evidence="4">1-1 BBBD Race 1</strain>
    </source>
</reference>
<dbReference type="PROSITE" id="PS50013">
    <property type="entry name" value="CHROMO_2"/>
    <property type="match status" value="1"/>
</dbReference>
<reference evidence="4" key="2">
    <citation type="submission" date="2016-05" db="EMBL/GenBank/DDBJ databases">
        <title>Comparative analysis highlights variable genome content of wheat rusts and divergence of the mating loci.</title>
        <authorList>
            <person name="Cuomo C.A."/>
            <person name="Bakkeren G."/>
            <person name="Szabo L."/>
            <person name="Khalil H."/>
            <person name="Joly D."/>
            <person name="Goldberg J."/>
            <person name="Young S."/>
            <person name="Zeng Q."/>
            <person name="Fellers J."/>
        </authorList>
    </citation>
    <scope>NUCLEOTIDE SEQUENCE [LARGE SCALE GENOMIC DNA]</scope>
    <source>
        <strain evidence="4">1-1 BBBD Race 1</strain>
    </source>
</reference>
<accession>A0A180H3Z2</accession>
<sequence length="167" mass="19431">MKAQFDRGVRSTPKWTVGDAVWLNGRKISTTRPSAKLAHRWLGPFPIVEKISHLVYKLTLPPSMRGVYPVFHVSVLRKHEPDSIVGQQAAQPDPVVVEGEDEWEVEEILDCRKRGKRLEYLIGWKGYEPQHNSWEPEDHLKNSKQLLDEFNTAFPQATMRHKRTRRL</sequence>
<dbReference type="GO" id="GO:0006338">
    <property type="term" value="P:chromatin remodeling"/>
    <property type="evidence" value="ECO:0007669"/>
    <property type="project" value="UniProtKB-ARBA"/>
</dbReference>
<reference evidence="5" key="4">
    <citation type="submission" date="2025-05" db="UniProtKB">
        <authorList>
            <consortium name="EnsemblFungi"/>
        </authorList>
    </citation>
    <scope>IDENTIFICATION</scope>
    <source>
        <strain evidence="5">isolate 1-1 / race 1 (BBBD)</strain>
    </source>
</reference>
<reference evidence="5 6" key="3">
    <citation type="journal article" date="2017" name="G3 (Bethesda)">
        <title>Comparative analysis highlights variable genome content of wheat rusts and divergence of the mating loci.</title>
        <authorList>
            <person name="Cuomo C.A."/>
            <person name="Bakkeren G."/>
            <person name="Khalil H.B."/>
            <person name="Panwar V."/>
            <person name="Joly D."/>
            <person name="Linning R."/>
            <person name="Sakthikumar S."/>
            <person name="Song X."/>
            <person name="Adiconis X."/>
            <person name="Fan L."/>
            <person name="Goldberg J.M."/>
            <person name="Levin J.Z."/>
            <person name="Young S."/>
            <person name="Zeng Q."/>
            <person name="Anikster Y."/>
            <person name="Bruce M."/>
            <person name="Wang M."/>
            <person name="Yin C."/>
            <person name="McCallum B."/>
            <person name="Szabo L.J."/>
            <person name="Hulbert S."/>
            <person name="Chen X."/>
            <person name="Fellers J.P."/>
        </authorList>
    </citation>
    <scope>NUCLEOTIDE SEQUENCE</scope>
    <source>
        <strain evidence="5">isolate 1-1 / race 1 (BBBD)</strain>
        <strain evidence="6">Isolate 1-1 / race 1 (BBBD)</strain>
    </source>
</reference>
<protein>
    <submittedName>
        <fullName evidence="5">Chromo domain-containing protein</fullName>
    </submittedName>
</protein>
<dbReference type="STRING" id="630390.A0A180H3Z2"/>
<dbReference type="SUPFAM" id="SSF54160">
    <property type="entry name" value="Chromo domain-like"/>
    <property type="match status" value="1"/>
</dbReference>
<keyword evidence="6" id="KW-1185">Reference proteome</keyword>
<dbReference type="InterPro" id="IPR023780">
    <property type="entry name" value="Chromo_domain"/>
</dbReference>